<dbReference type="InParanoid" id="A0A1Y1US79"/>
<comment type="caution">
    <text evidence="3">The sequence shown here is derived from an EMBL/GenBank/DDBJ whole genome shotgun (WGS) entry which is preliminary data.</text>
</comment>
<dbReference type="STRING" id="4999.A0A1Y1US79"/>
<organism evidence="3 4">
    <name type="scientific">Kockovaella imperatae</name>
    <dbReference type="NCBI Taxonomy" id="4999"/>
    <lineage>
        <taxon>Eukaryota</taxon>
        <taxon>Fungi</taxon>
        <taxon>Dikarya</taxon>
        <taxon>Basidiomycota</taxon>
        <taxon>Agaricomycotina</taxon>
        <taxon>Tremellomycetes</taxon>
        <taxon>Tremellales</taxon>
        <taxon>Cuniculitremaceae</taxon>
        <taxon>Kockovaella</taxon>
    </lineage>
</organism>
<keyword evidence="2" id="KW-1133">Transmembrane helix</keyword>
<feature type="compositionally biased region" description="Basic and acidic residues" evidence="1">
    <location>
        <begin position="219"/>
        <end position="239"/>
    </location>
</feature>
<dbReference type="EMBL" id="NBSH01000001">
    <property type="protein sequence ID" value="ORX40878.1"/>
    <property type="molecule type" value="Genomic_DNA"/>
</dbReference>
<feature type="region of interest" description="Disordered" evidence="1">
    <location>
        <begin position="73"/>
        <end position="120"/>
    </location>
</feature>
<dbReference type="AlphaFoldDB" id="A0A1Y1US79"/>
<name>A0A1Y1US79_9TREE</name>
<feature type="transmembrane region" description="Helical" evidence="2">
    <location>
        <begin position="123"/>
        <end position="144"/>
    </location>
</feature>
<dbReference type="OrthoDB" id="2576311at2759"/>
<evidence type="ECO:0000256" key="1">
    <source>
        <dbReference type="SAM" id="MobiDB-lite"/>
    </source>
</evidence>
<keyword evidence="4" id="KW-1185">Reference proteome</keyword>
<evidence type="ECO:0000256" key="2">
    <source>
        <dbReference type="SAM" id="Phobius"/>
    </source>
</evidence>
<feature type="region of interest" description="Disordered" evidence="1">
    <location>
        <begin position="282"/>
        <end position="311"/>
    </location>
</feature>
<protein>
    <submittedName>
        <fullName evidence="3">Uncharacterized protein</fullName>
    </submittedName>
</protein>
<gene>
    <name evidence="3" type="ORF">BD324DRAFT_26100</name>
</gene>
<dbReference type="GeneID" id="33554120"/>
<dbReference type="Proteomes" id="UP000193218">
    <property type="component" value="Unassembled WGS sequence"/>
</dbReference>
<reference evidence="3 4" key="1">
    <citation type="submission" date="2017-03" db="EMBL/GenBank/DDBJ databases">
        <title>Widespread Adenine N6-methylation of Active Genes in Fungi.</title>
        <authorList>
            <consortium name="DOE Joint Genome Institute"/>
            <person name="Mondo S.J."/>
            <person name="Dannebaum R.O."/>
            <person name="Kuo R.C."/>
            <person name="Louie K.B."/>
            <person name="Bewick A.J."/>
            <person name="Labutti K."/>
            <person name="Haridas S."/>
            <person name="Kuo A."/>
            <person name="Salamov A."/>
            <person name="Ahrendt S.R."/>
            <person name="Lau R."/>
            <person name="Bowen B.P."/>
            <person name="Lipzen A."/>
            <person name="Sullivan W."/>
            <person name="Andreopoulos W.B."/>
            <person name="Clum A."/>
            <person name="Lindquist E."/>
            <person name="Daum C."/>
            <person name="Northen T.R."/>
            <person name="Ramamoorthy G."/>
            <person name="Schmitz R.J."/>
            <person name="Gryganskyi A."/>
            <person name="Culley D."/>
            <person name="Magnuson J."/>
            <person name="James T.Y."/>
            <person name="O'Malley M.A."/>
            <person name="Stajich J.E."/>
            <person name="Spatafora J.W."/>
            <person name="Visel A."/>
            <person name="Grigoriev I.V."/>
        </authorList>
    </citation>
    <scope>NUCLEOTIDE SEQUENCE [LARGE SCALE GENOMIC DNA]</scope>
    <source>
        <strain evidence="3 4">NRRL Y-17943</strain>
    </source>
</reference>
<proteinExistence type="predicted"/>
<feature type="region of interest" description="Disordered" evidence="1">
    <location>
        <begin position="345"/>
        <end position="402"/>
    </location>
</feature>
<sequence length="402" mass="43649">MAGCMWCQLGNVSTWPDERDFSSQCDEYTFDGPGFAEAVQQIPLYAWKPWSGEQWAAAPASSSATLFISSTPTGTTTLSRSFPPATVTRTPTSTSPSSLTRSSSPSASATDASNDAPSSRTKWGSIIGGVVGGILAVILIFFLWRRHVRQKRQRDKEDLVIRYAPPKTSSSRGQSLLTFFGAAGFLDRSEKEKDAKRVTELMNDPKSFRSPRPAPKAPSIDDWRYTTTQDRMRARKADSDDSLSGQSGMSARQVLLEIHQSPIPTPGYSTDGRLLVHESQYDDDPLEGEDHQESNRGAWAGGSGPNAPLSTDFSQPRPFSASDVQTLPSLYEPQTGATRFTNTSLLTGDATQMSPDSRYPATEAGRGGSMIGETLGTGNRRAFGTSPPAPSHSQRPKKGRRR</sequence>
<dbReference type="RefSeq" id="XP_021874557.1">
    <property type="nucleotide sequence ID" value="XM_022012312.1"/>
</dbReference>
<keyword evidence="2" id="KW-0812">Transmembrane</keyword>
<evidence type="ECO:0000313" key="3">
    <source>
        <dbReference type="EMBL" id="ORX40878.1"/>
    </source>
</evidence>
<evidence type="ECO:0000313" key="4">
    <source>
        <dbReference type="Proteomes" id="UP000193218"/>
    </source>
</evidence>
<feature type="region of interest" description="Disordered" evidence="1">
    <location>
        <begin position="201"/>
        <end position="247"/>
    </location>
</feature>
<accession>A0A1Y1US79</accession>
<keyword evidence="2" id="KW-0472">Membrane</keyword>
<feature type="compositionally biased region" description="Low complexity" evidence="1">
    <location>
        <begin position="83"/>
        <end position="119"/>
    </location>
</feature>
<feature type="compositionally biased region" description="Polar residues" evidence="1">
    <location>
        <begin position="345"/>
        <end position="355"/>
    </location>
</feature>